<keyword evidence="2" id="KW-0732">Signal</keyword>
<keyword evidence="1" id="KW-1133">Transmembrane helix</keyword>
<evidence type="ECO:0008006" key="5">
    <source>
        <dbReference type="Google" id="ProtNLM"/>
    </source>
</evidence>
<keyword evidence="1" id="KW-0812">Transmembrane</keyword>
<organism evidence="3 4">
    <name type="scientific">Podospora appendiculata</name>
    <dbReference type="NCBI Taxonomy" id="314037"/>
    <lineage>
        <taxon>Eukaryota</taxon>
        <taxon>Fungi</taxon>
        <taxon>Dikarya</taxon>
        <taxon>Ascomycota</taxon>
        <taxon>Pezizomycotina</taxon>
        <taxon>Sordariomycetes</taxon>
        <taxon>Sordariomycetidae</taxon>
        <taxon>Sordariales</taxon>
        <taxon>Podosporaceae</taxon>
        <taxon>Podospora</taxon>
    </lineage>
</organism>
<dbReference type="EMBL" id="JAULSO010000005">
    <property type="protein sequence ID" value="KAK3682773.1"/>
    <property type="molecule type" value="Genomic_DNA"/>
</dbReference>
<evidence type="ECO:0000313" key="3">
    <source>
        <dbReference type="EMBL" id="KAK3682773.1"/>
    </source>
</evidence>
<name>A0AAE1C8E4_9PEZI</name>
<sequence>MILTTVFQLLIFFLADEVLTESFAEAISADYQLQVHVLIPFEIDTTSIESSALVVESQVSCKKTRVADEVGVMIICIQLMWIIRIIVGVAIRVIVAIWIAGTITTSSTHQ</sequence>
<keyword evidence="1" id="KW-0472">Membrane</keyword>
<accession>A0AAE1C8E4</accession>
<protein>
    <recommendedName>
        <fullName evidence="5">Secreted protein</fullName>
    </recommendedName>
</protein>
<evidence type="ECO:0000313" key="4">
    <source>
        <dbReference type="Proteomes" id="UP001270362"/>
    </source>
</evidence>
<keyword evidence="4" id="KW-1185">Reference proteome</keyword>
<proteinExistence type="predicted"/>
<feature type="transmembrane region" description="Helical" evidence="1">
    <location>
        <begin position="72"/>
        <end position="100"/>
    </location>
</feature>
<evidence type="ECO:0000256" key="1">
    <source>
        <dbReference type="SAM" id="Phobius"/>
    </source>
</evidence>
<gene>
    <name evidence="3" type="ORF">B0T22DRAFT_471940</name>
</gene>
<dbReference type="Proteomes" id="UP001270362">
    <property type="component" value="Unassembled WGS sequence"/>
</dbReference>
<comment type="caution">
    <text evidence="3">The sequence shown here is derived from an EMBL/GenBank/DDBJ whole genome shotgun (WGS) entry which is preliminary data.</text>
</comment>
<reference evidence="3" key="1">
    <citation type="journal article" date="2023" name="Mol. Phylogenet. Evol.">
        <title>Genome-scale phylogeny and comparative genomics of the fungal order Sordariales.</title>
        <authorList>
            <person name="Hensen N."/>
            <person name="Bonometti L."/>
            <person name="Westerberg I."/>
            <person name="Brannstrom I.O."/>
            <person name="Guillou S."/>
            <person name="Cros-Aarteil S."/>
            <person name="Calhoun S."/>
            <person name="Haridas S."/>
            <person name="Kuo A."/>
            <person name="Mondo S."/>
            <person name="Pangilinan J."/>
            <person name="Riley R."/>
            <person name="LaButti K."/>
            <person name="Andreopoulos B."/>
            <person name="Lipzen A."/>
            <person name="Chen C."/>
            <person name="Yan M."/>
            <person name="Daum C."/>
            <person name="Ng V."/>
            <person name="Clum A."/>
            <person name="Steindorff A."/>
            <person name="Ohm R.A."/>
            <person name="Martin F."/>
            <person name="Silar P."/>
            <person name="Natvig D.O."/>
            <person name="Lalanne C."/>
            <person name="Gautier V."/>
            <person name="Ament-Velasquez S.L."/>
            <person name="Kruys A."/>
            <person name="Hutchinson M.I."/>
            <person name="Powell A.J."/>
            <person name="Barry K."/>
            <person name="Miller A.N."/>
            <person name="Grigoriev I.V."/>
            <person name="Debuchy R."/>
            <person name="Gladieux P."/>
            <person name="Hiltunen Thoren M."/>
            <person name="Johannesson H."/>
        </authorList>
    </citation>
    <scope>NUCLEOTIDE SEQUENCE</scope>
    <source>
        <strain evidence="3">CBS 314.62</strain>
    </source>
</reference>
<reference evidence="3" key="2">
    <citation type="submission" date="2023-06" db="EMBL/GenBank/DDBJ databases">
        <authorList>
            <consortium name="Lawrence Berkeley National Laboratory"/>
            <person name="Haridas S."/>
            <person name="Hensen N."/>
            <person name="Bonometti L."/>
            <person name="Westerberg I."/>
            <person name="Brannstrom I.O."/>
            <person name="Guillou S."/>
            <person name="Cros-Aarteil S."/>
            <person name="Calhoun S."/>
            <person name="Kuo A."/>
            <person name="Mondo S."/>
            <person name="Pangilinan J."/>
            <person name="Riley R."/>
            <person name="Labutti K."/>
            <person name="Andreopoulos B."/>
            <person name="Lipzen A."/>
            <person name="Chen C."/>
            <person name="Yanf M."/>
            <person name="Daum C."/>
            <person name="Ng V."/>
            <person name="Clum A."/>
            <person name="Steindorff A."/>
            <person name="Ohm R."/>
            <person name="Martin F."/>
            <person name="Silar P."/>
            <person name="Natvig D."/>
            <person name="Lalanne C."/>
            <person name="Gautier V."/>
            <person name="Ament-Velasquez S.L."/>
            <person name="Kruys A."/>
            <person name="Hutchinson M.I."/>
            <person name="Powell A.J."/>
            <person name="Barry K."/>
            <person name="Miller A.N."/>
            <person name="Grigoriev I.V."/>
            <person name="Debuchy R."/>
            <person name="Gladieux P."/>
            <person name="Thoren M.H."/>
            <person name="Johannesson H."/>
        </authorList>
    </citation>
    <scope>NUCLEOTIDE SEQUENCE</scope>
    <source>
        <strain evidence="3">CBS 314.62</strain>
    </source>
</reference>
<dbReference type="AlphaFoldDB" id="A0AAE1C8E4"/>
<feature type="chain" id="PRO_5042162871" description="Secreted protein" evidence="2">
    <location>
        <begin position="21"/>
        <end position="110"/>
    </location>
</feature>
<feature type="signal peptide" evidence="2">
    <location>
        <begin position="1"/>
        <end position="20"/>
    </location>
</feature>
<evidence type="ECO:0000256" key="2">
    <source>
        <dbReference type="SAM" id="SignalP"/>
    </source>
</evidence>